<dbReference type="PANTHER" id="PTHR15492:SF1">
    <property type="entry name" value="CYCLIN-D1-BINDING PROTEIN 1"/>
    <property type="match status" value="1"/>
</dbReference>
<gene>
    <name evidence="10" type="primary">CCNDBP1</name>
</gene>
<accession>H3AWJ8</accession>
<dbReference type="Pfam" id="PF20936">
    <property type="entry name" value="GCIP_C"/>
    <property type="match status" value="1"/>
</dbReference>
<keyword evidence="5" id="KW-0539">Nucleus</keyword>
<evidence type="ECO:0000256" key="2">
    <source>
        <dbReference type="ARBA" id="ARBA00004496"/>
    </source>
</evidence>
<evidence type="ECO:0000256" key="7">
    <source>
        <dbReference type="SAM" id="MobiDB-lite"/>
    </source>
</evidence>
<dbReference type="AlphaFoldDB" id="H3AWJ8"/>
<reference evidence="11" key="1">
    <citation type="submission" date="2011-08" db="EMBL/GenBank/DDBJ databases">
        <title>The draft genome of Latimeria chalumnae.</title>
        <authorList>
            <person name="Di Palma F."/>
            <person name="Alfoldi J."/>
            <person name="Johnson J."/>
            <person name="Berlin A."/>
            <person name="Gnerre S."/>
            <person name="Jaffe D."/>
            <person name="MacCallum I."/>
            <person name="Young S."/>
            <person name="Walker B.J."/>
            <person name="Lander E."/>
            <person name="Lindblad-Toh K."/>
        </authorList>
    </citation>
    <scope>NUCLEOTIDE SEQUENCE [LARGE SCALE GENOMIC DNA]</scope>
    <source>
        <strain evidence="11">Wild caught</strain>
    </source>
</reference>
<dbReference type="Ensembl" id="ENSLACT00000014118.2">
    <property type="protein sequence ID" value="ENSLACP00000014019.2"/>
    <property type="gene ID" value="ENSLACG00000012340.2"/>
</dbReference>
<sequence length="355" mass="38747">MDSGSRAGEGSAEAELNHLGPSGDVRVSLRNLSDTVRCILSRVKDGESKESNEDFNPQHFWETLGQVFKAASQEATKLSLAFSKPPLPTLQDCERLCEGIQKTVLAVASTYYLLPKSQGITLRRIIRDATVDVLNGIVQLIEIVSKTPLQSLSQEQLKSTGGVWEACDQIVKLPKDNQAAVLSVMLSNTGIVKDALEEMEQLQEGDPFSDILDDDEAEARGNRDTYWSEADRQLMAQCLGLIKASKACLKKVSGAVKGHGKVDTPEHIAQLDDLADIGNEISPNVDELALSLYPPVNYPVVRFNAARLASVLKKTLEIAKPSHICPEAEMGWVQFLNGAIDHNIDKIKDLTQSAV</sequence>
<evidence type="ECO:0000256" key="4">
    <source>
        <dbReference type="ARBA" id="ARBA00022490"/>
    </source>
</evidence>
<dbReference type="FunFam" id="1.20.1420.10:FF:000008">
    <property type="entry name" value="Cyclin-D1-binding protein 1 homolog"/>
    <property type="match status" value="1"/>
</dbReference>
<dbReference type="Proteomes" id="UP000008672">
    <property type="component" value="Unassembled WGS sequence"/>
</dbReference>
<dbReference type="Gene3D" id="1.20.1410.10">
    <property type="entry name" value="I/LWEQ domain"/>
    <property type="match status" value="1"/>
</dbReference>
<protein>
    <submittedName>
        <fullName evidence="10">Cyclin D1 binding protein 1</fullName>
    </submittedName>
</protein>
<dbReference type="PANTHER" id="PTHR15492">
    <property type="entry name" value="CYCLIN D1-BINDING PROTEIN 1"/>
    <property type="match status" value="1"/>
</dbReference>
<evidence type="ECO:0000259" key="9">
    <source>
        <dbReference type="Pfam" id="PF20936"/>
    </source>
</evidence>
<dbReference type="Pfam" id="PF13324">
    <property type="entry name" value="GCIP_N"/>
    <property type="match status" value="1"/>
</dbReference>
<comment type="similarity">
    <text evidence="3">Belongs to the CCNDBP1 family.</text>
</comment>
<comment type="subcellular location">
    <subcellularLocation>
        <location evidence="2">Cytoplasm</location>
    </subcellularLocation>
    <subcellularLocation>
        <location evidence="1">Nucleus</location>
    </subcellularLocation>
</comment>
<dbReference type="Gene3D" id="1.20.1420.10">
    <property type="entry name" value="Talin, central domain"/>
    <property type="match status" value="1"/>
</dbReference>
<dbReference type="GO" id="GO:0005634">
    <property type="term" value="C:nucleus"/>
    <property type="evidence" value="ECO:0007669"/>
    <property type="project" value="UniProtKB-SubCell"/>
</dbReference>
<evidence type="ECO:0000313" key="11">
    <source>
        <dbReference type="Proteomes" id="UP000008672"/>
    </source>
</evidence>
<reference evidence="10" key="3">
    <citation type="submission" date="2025-09" db="UniProtKB">
        <authorList>
            <consortium name="Ensembl"/>
        </authorList>
    </citation>
    <scope>IDENTIFICATION</scope>
</reference>
<dbReference type="FunFam" id="1.20.1410.10:FF:000005">
    <property type="entry name" value="cyclin-D1-binding protein 1"/>
    <property type="match status" value="1"/>
</dbReference>
<dbReference type="GO" id="GO:0005737">
    <property type="term" value="C:cytoplasm"/>
    <property type="evidence" value="ECO:0007669"/>
    <property type="project" value="UniProtKB-SubCell"/>
</dbReference>
<dbReference type="InterPro" id="IPR049318">
    <property type="entry name" value="GCIP_C"/>
</dbReference>
<dbReference type="KEGG" id="lcm:102357114"/>
<feature type="domain" description="Cyclin-D1-binding protein 1-like C-terminal" evidence="9">
    <location>
        <begin position="212"/>
        <end position="317"/>
    </location>
</feature>
<dbReference type="CTD" id="23582"/>
<evidence type="ECO:0000259" key="8">
    <source>
        <dbReference type="Pfam" id="PF13324"/>
    </source>
</evidence>
<proteinExistence type="inferred from homology"/>
<dbReference type="InParanoid" id="H3AWJ8"/>
<dbReference type="HOGENOM" id="CLU_067580_0_0_1"/>
<dbReference type="FunCoup" id="H3AWJ8">
    <property type="interactions" value="2501"/>
</dbReference>
<dbReference type="GeneID" id="102357114"/>
<evidence type="ECO:0000313" key="10">
    <source>
        <dbReference type="Ensembl" id="ENSLACP00000014019.2"/>
    </source>
</evidence>
<dbReference type="Bgee" id="ENSLACG00000012340">
    <property type="expression patterns" value="Expressed in chordate pharynx and 6 other cell types or tissues"/>
</dbReference>
<dbReference type="InterPro" id="IPR026907">
    <property type="entry name" value="GCIP-like"/>
</dbReference>
<dbReference type="RefSeq" id="XP_006003203.1">
    <property type="nucleotide sequence ID" value="XM_006003141.3"/>
</dbReference>
<dbReference type="GeneTree" id="ENSGT00390000018016"/>
<keyword evidence="11" id="KW-1185">Reference proteome</keyword>
<evidence type="ECO:0000256" key="6">
    <source>
        <dbReference type="ARBA" id="ARBA00023306"/>
    </source>
</evidence>
<feature type="region of interest" description="Disordered" evidence="7">
    <location>
        <begin position="1"/>
        <end position="20"/>
    </location>
</feature>
<dbReference type="EMBL" id="AFYH01139068">
    <property type="status" value="NOT_ANNOTATED_CDS"/>
    <property type="molecule type" value="Genomic_DNA"/>
</dbReference>
<keyword evidence="6" id="KW-0131">Cell cycle</keyword>
<organism evidence="10 11">
    <name type="scientific">Latimeria chalumnae</name>
    <name type="common">Coelacanth</name>
    <dbReference type="NCBI Taxonomy" id="7897"/>
    <lineage>
        <taxon>Eukaryota</taxon>
        <taxon>Metazoa</taxon>
        <taxon>Chordata</taxon>
        <taxon>Craniata</taxon>
        <taxon>Vertebrata</taxon>
        <taxon>Euteleostomi</taxon>
        <taxon>Coelacanthiformes</taxon>
        <taxon>Coelacanthidae</taxon>
        <taxon>Latimeria</taxon>
    </lineage>
</organism>
<name>H3AWJ8_LATCH</name>
<dbReference type="eggNOG" id="ENOG502SGCW">
    <property type="taxonomic scope" value="Eukaryota"/>
</dbReference>
<dbReference type="OMA" id="HEATKFC"/>
<evidence type="ECO:0000256" key="1">
    <source>
        <dbReference type="ARBA" id="ARBA00004123"/>
    </source>
</evidence>
<dbReference type="OrthoDB" id="41588at2759"/>
<dbReference type="InterPro" id="IPR049317">
    <property type="entry name" value="GCIP-like_N"/>
</dbReference>
<dbReference type="STRING" id="7897.ENSLACP00000014019"/>
<keyword evidence="4" id="KW-0963">Cytoplasm</keyword>
<reference evidence="10" key="2">
    <citation type="submission" date="2025-08" db="UniProtKB">
        <authorList>
            <consortium name="Ensembl"/>
        </authorList>
    </citation>
    <scope>IDENTIFICATION</scope>
</reference>
<evidence type="ECO:0000256" key="5">
    <source>
        <dbReference type="ARBA" id="ARBA00023242"/>
    </source>
</evidence>
<evidence type="ECO:0000256" key="3">
    <source>
        <dbReference type="ARBA" id="ARBA00008940"/>
    </source>
</evidence>
<feature type="domain" description="Cyclin-D1-binding protein 1-like N-terminal" evidence="8">
    <location>
        <begin position="64"/>
        <end position="204"/>
    </location>
</feature>